<evidence type="ECO:0000313" key="11">
    <source>
        <dbReference type="Proteomes" id="UP001516061"/>
    </source>
</evidence>
<evidence type="ECO:0000256" key="7">
    <source>
        <dbReference type="ARBA" id="ARBA00039386"/>
    </source>
</evidence>
<keyword evidence="5" id="KW-0408">Iron</keyword>
<evidence type="ECO:0000256" key="5">
    <source>
        <dbReference type="ARBA" id="ARBA00023004"/>
    </source>
</evidence>
<keyword evidence="3" id="KW-0479">Metal-binding</keyword>
<evidence type="ECO:0000256" key="2">
    <source>
        <dbReference type="ARBA" id="ARBA00022714"/>
    </source>
</evidence>
<keyword evidence="4" id="KW-0249">Electron transport</keyword>
<name>A0ABX2G7K2_9BURK</name>
<comment type="similarity">
    <text evidence="8">Belongs to the Bfd family.</text>
</comment>
<evidence type="ECO:0000256" key="3">
    <source>
        <dbReference type="ARBA" id="ARBA00022723"/>
    </source>
</evidence>
<keyword evidence="6" id="KW-0411">Iron-sulfur</keyword>
<dbReference type="InterPro" id="IPR052371">
    <property type="entry name" value="BFD-associated_ferredoxin"/>
</dbReference>
<evidence type="ECO:0000256" key="6">
    <source>
        <dbReference type="ARBA" id="ARBA00023014"/>
    </source>
</evidence>
<organism evidence="10 11">
    <name type="scientific">Sphaerotilus uruguayifluvii</name>
    <dbReference type="NCBI Taxonomy" id="2735897"/>
    <lineage>
        <taxon>Bacteria</taxon>
        <taxon>Pseudomonadati</taxon>
        <taxon>Pseudomonadota</taxon>
        <taxon>Betaproteobacteria</taxon>
        <taxon>Burkholderiales</taxon>
        <taxon>Sphaerotilaceae</taxon>
        <taxon>Sphaerotilus</taxon>
    </lineage>
</organism>
<comment type="caution">
    <text evidence="10">The sequence shown here is derived from an EMBL/GenBank/DDBJ whole genome shotgun (WGS) entry which is preliminary data.</text>
</comment>
<keyword evidence="2" id="KW-0001">2Fe-2S</keyword>
<dbReference type="InterPro" id="IPR007419">
    <property type="entry name" value="BFD-like_2Fe2S-bd_dom"/>
</dbReference>
<sequence>MIICLCQRVSDRDIRAAVQSGTLSFDLLQDETGVSTRCGRCRDCARQIFDGALTEQGARCTSTVHAAINSPAALGAR</sequence>
<evidence type="ECO:0000256" key="8">
    <source>
        <dbReference type="ARBA" id="ARBA00046332"/>
    </source>
</evidence>
<dbReference type="Proteomes" id="UP001516061">
    <property type="component" value="Unassembled WGS sequence"/>
</dbReference>
<evidence type="ECO:0000256" key="1">
    <source>
        <dbReference type="ARBA" id="ARBA00022448"/>
    </source>
</evidence>
<dbReference type="Pfam" id="PF04324">
    <property type="entry name" value="Fer2_BFD"/>
    <property type="match status" value="1"/>
</dbReference>
<dbReference type="Gene3D" id="1.10.10.1100">
    <property type="entry name" value="BFD-like [2Fe-2S]-binding domain"/>
    <property type="match status" value="1"/>
</dbReference>
<evidence type="ECO:0000256" key="4">
    <source>
        <dbReference type="ARBA" id="ARBA00022982"/>
    </source>
</evidence>
<keyword evidence="11" id="KW-1185">Reference proteome</keyword>
<dbReference type="EMBL" id="JABSNM010000015">
    <property type="protein sequence ID" value="NRT57402.1"/>
    <property type="molecule type" value="Genomic_DNA"/>
</dbReference>
<keyword evidence="1" id="KW-0813">Transport</keyword>
<dbReference type="RefSeq" id="WP_173806373.1">
    <property type="nucleotide sequence ID" value="NZ_JABSNM010000015.1"/>
</dbReference>
<protein>
    <recommendedName>
        <fullName evidence="7">Bacterioferritin-associated ferredoxin</fullName>
    </recommendedName>
</protein>
<dbReference type="PANTHER" id="PTHR37424">
    <property type="entry name" value="BACTERIOFERRITIN-ASSOCIATED FERREDOXIN"/>
    <property type="match status" value="1"/>
</dbReference>
<dbReference type="InterPro" id="IPR041854">
    <property type="entry name" value="BFD-like_2Fe2S-bd_dom_sf"/>
</dbReference>
<proteinExistence type="inferred from homology"/>
<reference evidence="10 11" key="1">
    <citation type="submission" date="2020-05" db="EMBL/GenBank/DDBJ databases">
        <title>Genomic Encyclopedia of Type Strains, Phase IV (KMG-V): Genome sequencing to study the core and pangenomes of soil and plant-associated prokaryotes.</title>
        <authorList>
            <person name="Whitman W."/>
        </authorList>
    </citation>
    <scope>NUCLEOTIDE SEQUENCE [LARGE SCALE GENOMIC DNA]</scope>
    <source>
        <strain evidence="10 11">C29</strain>
    </source>
</reference>
<dbReference type="PANTHER" id="PTHR37424:SF1">
    <property type="entry name" value="BACTERIOFERRITIN-ASSOCIATED FERREDOXIN"/>
    <property type="match status" value="1"/>
</dbReference>
<feature type="domain" description="BFD-like [2Fe-2S]-binding" evidence="9">
    <location>
        <begin position="2"/>
        <end position="50"/>
    </location>
</feature>
<evidence type="ECO:0000259" key="9">
    <source>
        <dbReference type="Pfam" id="PF04324"/>
    </source>
</evidence>
<gene>
    <name evidence="10" type="ORF">HNQ01_003157</name>
</gene>
<accession>A0ABX2G7K2</accession>
<evidence type="ECO:0000313" key="10">
    <source>
        <dbReference type="EMBL" id="NRT57402.1"/>
    </source>
</evidence>